<dbReference type="OrthoDB" id="9828295at2759"/>
<evidence type="ECO:0000313" key="3">
    <source>
        <dbReference type="Proteomes" id="UP000694394"/>
    </source>
</evidence>
<dbReference type="Ensembl" id="ENSMICT00000032597.2">
    <property type="protein sequence ID" value="ENSMICP00000036314.1"/>
    <property type="gene ID" value="ENSMICG00000028255.2"/>
</dbReference>
<dbReference type="PANTHER" id="PTHR39226:SF1">
    <property type="entry name" value="RIKEN CDNA 1700013G24 GENE"/>
    <property type="match status" value="1"/>
</dbReference>
<organism evidence="2 3">
    <name type="scientific">Microcebus murinus</name>
    <name type="common">Gray mouse lemur</name>
    <name type="synonym">Lemur murinus</name>
    <dbReference type="NCBI Taxonomy" id="30608"/>
    <lineage>
        <taxon>Eukaryota</taxon>
        <taxon>Metazoa</taxon>
        <taxon>Chordata</taxon>
        <taxon>Craniata</taxon>
        <taxon>Vertebrata</taxon>
        <taxon>Euteleostomi</taxon>
        <taxon>Mammalia</taxon>
        <taxon>Eutheria</taxon>
        <taxon>Euarchontoglires</taxon>
        <taxon>Primates</taxon>
        <taxon>Strepsirrhini</taxon>
        <taxon>Lemuriformes</taxon>
        <taxon>Cheirogaleidae</taxon>
        <taxon>Microcebus</taxon>
    </lineage>
</organism>
<keyword evidence="3" id="KW-1185">Reference proteome</keyword>
<proteinExistence type="predicted"/>
<dbReference type="EMBL" id="ABDC03001924">
    <property type="status" value="NOT_ANNOTATED_CDS"/>
    <property type="molecule type" value="Genomic_DNA"/>
</dbReference>
<dbReference type="RefSeq" id="XP_012624141.1">
    <property type="nucleotide sequence ID" value="XM_012768687.2"/>
</dbReference>
<dbReference type="RefSeq" id="XP_012624142.1">
    <property type="nucleotide sequence ID" value="XM_012768688.1"/>
</dbReference>
<dbReference type="GeneID" id="105873614"/>
<protein>
    <submittedName>
        <fullName evidence="2">Uncharacterized protein</fullName>
    </submittedName>
</protein>
<accession>A0A8B7GMQ5</accession>
<name>A0A8B7GMQ5_MICMU</name>
<dbReference type="PANTHER" id="PTHR39226">
    <property type="entry name" value="RIKEN CDNA 1700013G24 GENE"/>
    <property type="match status" value="1"/>
</dbReference>
<reference evidence="2" key="2">
    <citation type="submission" date="2025-08" db="UniProtKB">
        <authorList>
            <consortium name="Ensembl"/>
        </authorList>
    </citation>
    <scope>IDENTIFICATION</scope>
</reference>
<reference evidence="2" key="3">
    <citation type="submission" date="2025-09" db="UniProtKB">
        <authorList>
            <consortium name="Ensembl"/>
        </authorList>
    </citation>
    <scope>IDENTIFICATION</scope>
</reference>
<dbReference type="Proteomes" id="UP000694394">
    <property type="component" value="Chromosome 2"/>
</dbReference>
<dbReference type="AlphaFoldDB" id="A0A8B7GMQ5"/>
<gene>
    <name evidence="2" type="primary">LOC105873614</name>
</gene>
<sequence>MSGRQVSRSNTYSRLSHPNNMSFPTHAPGCAHATSLHRANSLKRPHAPSSSGSEFSSCSNHSEWSYKPSSQTLPLRRICMGQPYNSKWVESSHLMHPKVARKSSCRGSPHCLLCIDRPSRPSSPTFLEQLIRGIKYLDRSNATFCNSCPRPSLSLPRLAASCLERAADSFNLDHLDHPLPRCYSTPGASMATPADSTTSTYIVPAPRGAEALQSLGDSTNTSLPCSCRHLSPEPPRRAATKLPEIPLLSNGLFALGHLPKFWEAIRSGWSTPEPVDKPSSWW</sequence>
<dbReference type="KEGG" id="mmur:105873614"/>
<evidence type="ECO:0000256" key="1">
    <source>
        <dbReference type="SAM" id="MobiDB-lite"/>
    </source>
</evidence>
<dbReference type="RefSeq" id="XP_012624140.1">
    <property type="nucleotide sequence ID" value="XM_012768686.2"/>
</dbReference>
<dbReference type="GeneTree" id="ENSGT00390000004327"/>
<feature type="compositionally biased region" description="Polar residues" evidence="1">
    <location>
        <begin position="1"/>
        <end position="23"/>
    </location>
</feature>
<feature type="region of interest" description="Disordered" evidence="1">
    <location>
        <begin position="1"/>
        <end position="30"/>
    </location>
</feature>
<reference evidence="2" key="1">
    <citation type="submission" date="2016-12" db="EMBL/GenBank/DDBJ databases">
        <title>Mouse lemur reference genome and diversity panel.</title>
        <authorList>
            <person name="Harris R."/>
            <person name="Larsen P."/>
            <person name="Liu Y."/>
            <person name="Hughes D.S."/>
            <person name="Murali S."/>
            <person name="Raveendran M."/>
            <person name="Korchina V."/>
            <person name="Wang M."/>
            <person name="Jhangiani S."/>
            <person name="Bandaranaike D."/>
            <person name="Bellair M."/>
            <person name="Blankenburg K."/>
            <person name="Chao H."/>
            <person name="Dahdouli M."/>
            <person name="Dinh H."/>
            <person name="Doddapaneni H."/>
            <person name="English A."/>
            <person name="Firestine M."/>
            <person name="Gnanaolivu R."/>
            <person name="Gross S."/>
            <person name="Hernandez B."/>
            <person name="Javaid M."/>
            <person name="Jayaseelan J."/>
            <person name="Jones J."/>
            <person name="Khan Z."/>
            <person name="Kovar C."/>
            <person name="Kurapati P."/>
            <person name="Le B."/>
            <person name="Lee S."/>
            <person name="Li M."/>
            <person name="Mathew T."/>
            <person name="Narasimhan A."/>
            <person name="Ngo D."/>
            <person name="Nguyen L."/>
            <person name="Okwuonu G."/>
            <person name="Ongeri F."/>
            <person name="Osuji N."/>
            <person name="Pu L.-L."/>
            <person name="Puazo M."/>
            <person name="Quiroz J."/>
            <person name="Raj R."/>
            <person name="Rajbhandari K."/>
            <person name="Reid J.G."/>
            <person name="Santibanez J."/>
            <person name="Sexton D."/>
            <person name="Skinner E."/>
            <person name="Vee V."/>
            <person name="Weissenberger G."/>
            <person name="Wu Y."/>
            <person name="Xin Y."/>
            <person name="Han Y."/>
            <person name="Campbell C."/>
            <person name="Brown A."/>
            <person name="Sullivan B."/>
            <person name="Shelton J."/>
            <person name="Brown S."/>
            <person name="Dudchenko O."/>
            <person name="Machol I."/>
            <person name="Durand N."/>
            <person name="Shamim M."/>
            <person name="Lieberman A."/>
            <person name="Muzny D.M."/>
            <person name="Richards S."/>
            <person name="Yoder A."/>
            <person name="Worley K.C."/>
            <person name="Rogers J."/>
            <person name="Gibbs R.A."/>
        </authorList>
    </citation>
    <scope>NUCLEOTIDE SEQUENCE [LARGE SCALE GENOMIC DNA]</scope>
</reference>
<evidence type="ECO:0000313" key="2">
    <source>
        <dbReference type="Ensembl" id="ENSMICP00000036314.1"/>
    </source>
</evidence>